<evidence type="ECO:0000259" key="7">
    <source>
        <dbReference type="PROSITE" id="PS51918"/>
    </source>
</evidence>
<dbReference type="CDD" id="cd01335">
    <property type="entry name" value="Radical_SAM"/>
    <property type="match status" value="1"/>
</dbReference>
<dbReference type="SFLD" id="SFLDG01067">
    <property type="entry name" value="SPASM/twitch_domain_containing"/>
    <property type="match status" value="1"/>
</dbReference>
<sequence>MVESDYNYYTPYEGNIICMNGVTGTVFTVTKNEYDLMKKIMQNADLQGIYSELTHKLIKTRFLTTNMDDEKEYLKALNKQVNNDGTWHLTLNPTQNCNFRCWYCYEKHPKGYMQPETVKRIKCLATHIFEKGDTKHFVLSWFGGEPLLYFEKIIYPLSIFIKQLAEEHHVKFSNSITTNGFFLTGSVIEKCKTIDLKKIQITLDGDKESHDKIRNQGGKPSFDKILQNSIALCNSCSDAVIKLRINYNTDNIQHDFSEVLREIPENLRSRFFIQFQRIWQTYQNESNDEIVKRYLDENFFKLKKEGFNLSVNTNYNKFGGISCYADRINYANINYDGNVYKCTAQDYTSETALGFLDENGQIRWDKEKTQGIDKQAFFDNQVCLNCKYLAICGGPCFYAWWKCVRNKNNIECPNKKDKLDIDLPLFIREYYLGRLKKKYCN</sequence>
<dbReference type="RefSeq" id="WP_005853044.1">
    <property type="nucleotide sequence ID" value="NZ_AP025232.1"/>
</dbReference>
<evidence type="ECO:0000256" key="4">
    <source>
        <dbReference type="ARBA" id="ARBA00022723"/>
    </source>
</evidence>
<dbReference type="PANTHER" id="PTHR43787:SF3">
    <property type="entry name" value="ARYLSULFATASE REGULATORY PROTEIN"/>
    <property type="match status" value="1"/>
</dbReference>
<dbReference type="Gene3D" id="3.20.20.70">
    <property type="entry name" value="Aldolase class I"/>
    <property type="match status" value="1"/>
</dbReference>
<dbReference type="PROSITE" id="PS51918">
    <property type="entry name" value="RADICAL_SAM"/>
    <property type="match status" value="1"/>
</dbReference>
<evidence type="ECO:0000313" key="9">
    <source>
        <dbReference type="EMBL" id="RGM46658.1"/>
    </source>
</evidence>
<dbReference type="NCBIfam" id="TIGR04085">
    <property type="entry name" value="rSAM_more_4Fe4S"/>
    <property type="match status" value="1"/>
</dbReference>
<evidence type="ECO:0000256" key="1">
    <source>
        <dbReference type="ARBA" id="ARBA00001966"/>
    </source>
</evidence>
<dbReference type="InterPro" id="IPR058240">
    <property type="entry name" value="rSAM_sf"/>
</dbReference>
<evidence type="ECO:0000256" key="6">
    <source>
        <dbReference type="ARBA" id="ARBA00023014"/>
    </source>
</evidence>
<keyword evidence="6" id="KW-0411">Iron-sulfur</keyword>
<dbReference type="SUPFAM" id="SSF102114">
    <property type="entry name" value="Radical SAM enzymes"/>
    <property type="match status" value="1"/>
</dbReference>
<keyword evidence="3" id="KW-0949">S-adenosyl-L-methionine</keyword>
<dbReference type="UniPathway" id="UPA00782"/>
<dbReference type="InterPro" id="IPR007197">
    <property type="entry name" value="rSAM"/>
</dbReference>
<keyword evidence="5" id="KW-0408">Iron</keyword>
<dbReference type="EMBL" id="QSTG01000004">
    <property type="protein sequence ID" value="RGM46658.1"/>
    <property type="molecule type" value="Genomic_DNA"/>
</dbReference>
<evidence type="ECO:0000313" key="8">
    <source>
        <dbReference type="EMBL" id="QEW35454.1"/>
    </source>
</evidence>
<evidence type="ECO:0000256" key="5">
    <source>
        <dbReference type="ARBA" id="ARBA00023004"/>
    </source>
</evidence>
<dbReference type="InterPro" id="IPR023885">
    <property type="entry name" value="4Fe4S-binding_SPASM_dom"/>
</dbReference>
<evidence type="ECO:0000256" key="2">
    <source>
        <dbReference type="ARBA" id="ARBA00022485"/>
    </source>
</evidence>
<evidence type="ECO:0000313" key="11">
    <source>
        <dbReference type="Proteomes" id="UP000326091"/>
    </source>
</evidence>
<accession>A0A396ESF9</accession>
<proteinExistence type="predicted"/>
<dbReference type="Proteomes" id="UP000326091">
    <property type="component" value="Chromosome"/>
</dbReference>
<dbReference type="SFLD" id="SFLDS00029">
    <property type="entry name" value="Radical_SAM"/>
    <property type="match status" value="1"/>
</dbReference>
<dbReference type="AlphaFoldDB" id="A0A396ESF9"/>
<evidence type="ECO:0000313" key="10">
    <source>
        <dbReference type="Proteomes" id="UP000261003"/>
    </source>
</evidence>
<dbReference type="GO" id="GO:0016491">
    <property type="term" value="F:oxidoreductase activity"/>
    <property type="evidence" value="ECO:0007669"/>
    <property type="project" value="UniProtKB-KW"/>
</dbReference>
<keyword evidence="2" id="KW-0004">4Fe-4S</keyword>
<protein>
    <submittedName>
        <fullName evidence="8">Anaerobic sulfatase-maturating enzyme</fullName>
        <ecNumber evidence="8">1.1.99.-</ecNumber>
    </submittedName>
    <submittedName>
        <fullName evidence="9">Radical SAM protein</fullName>
    </submittedName>
</protein>
<organism evidence="8 11">
    <name type="scientific">Phocaeicola vulgatus</name>
    <name type="common">Bacteroides vulgatus</name>
    <dbReference type="NCBI Taxonomy" id="821"/>
    <lineage>
        <taxon>Bacteria</taxon>
        <taxon>Pseudomonadati</taxon>
        <taxon>Bacteroidota</taxon>
        <taxon>Bacteroidia</taxon>
        <taxon>Bacteroidales</taxon>
        <taxon>Bacteroidaceae</taxon>
        <taxon>Phocaeicola</taxon>
    </lineage>
</organism>
<evidence type="ECO:0000256" key="3">
    <source>
        <dbReference type="ARBA" id="ARBA00022691"/>
    </source>
</evidence>
<keyword evidence="4" id="KW-0479">Metal-binding</keyword>
<keyword evidence="8" id="KW-0560">Oxidoreductase</keyword>
<reference evidence="9 10" key="1">
    <citation type="submission" date="2018-08" db="EMBL/GenBank/DDBJ databases">
        <title>A genome reference for cultivated species of the human gut microbiota.</title>
        <authorList>
            <person name="Zou Y."/>
            <person name="Xue W."/>
            <person name="Luo G."/>
        </authorList>
    </citation>
    <scope>NUCLEOTIDE SEQUENCE [LARGE SCALE GENOMIC DNA]</scope>
    <source>
        <strain evidence="9 10">OM08-13BH</strain>
    </source>
</reference>
<dbReference type="GO" id="GO:0046872">
    <property type="term" value="F:metal ion binding"/>
    <property type="evidence" value="ECO:0007669"/>
    <property type="project" value="UniProtKB-KW"/>
</dbReference>
<dbReference type="Proteomes" id="UP000261003">
    <property type="component" value="Unassembled WGS sequence"/>
</dbReference>
<comment type="cofactor">
    <cofactor evidence="1">
        <name>[4Fe-4S] cluster</name>
        <dbReference type="ChEBI" id="CHEBI:49883"/>
    </cofactor>
</comment>
<name>A0A396ESF9_PHOVU</name>
<dbReference type="Pfam" id="PF04055">
    <property type="entry name" value="Radical_SAM"/>
    <property type="match status" value="1"/>
</dbReference>
<reference evidence="8 11" key="2">
    <citation type="submission" date="2019-09" db="EMBL/GenBank/DDBJ databases">
        <title>Commensal-derived Metabolites Govern Vibrio cholerae Pathogenesis in Host.</title>
        <authorList>
            <person name="Yoon S.S."/>
            <person name="Yoon M.Y."/>
        </authorList>
    </citation>
    <scope>NUCLEOTIDE SEQUENCE [LARGE SCALE GENOMIC DNA]</scope>
    <source>
        <strain evidence="8 11">VIC01</strain>
    </source>
</reference>
<dbReference type="EC" id="1.1.99.-" evidence="8"/>
<feature type="domain" description="Radical SAM core" evidence="7">
    <location>
        <begin position="83"/>
        <end position="308"/>
    </location>
</feature>
<dbReference type="PANTHER" id="PTHR43787">
    <property type="entry name" value="FEMO COFACTOR BIOSYNTHESIS PROTEIN NIFB-RELATED"/>
    <property type="match status" value="1"/>
</dbReference>
<dbReference type="GO" id="GO:0051539">
    <property type="term" value="F:4 iron, 4 sulfur cluster binding"/>
    <property type="evidence" value="ECO:0007669"/>
    <property type="project" value="UniProtKB-KW"/>
</dbReference>
<gene>
    <name evidence="8" type="primary">chuR_2</name>
    <name evidence="9" type="ORF">DXC16_03805</name>
    <name evidence="8" type="ORF">VIC01_00938</name>
</gene>
<dbReference type="InterPro" id="IPR013785">
    <property type="entry name" value="Aldolase_TIM"/>
</dbReference>
<dbReference type="EMBL" id="CP043529">
    <property type="protein sequence ID" value="QEW35454.1"/>
    <property type="molecule type" value="Genomic_DNA"/>
</dbReference>